<dbReference type="PANTHER" id="PTHR43812">
    <property type="entry name" value="BLR2425 PROTEIN"/>
    <property type="match status" value="1"/>
</dbReference>
<dbReference type="InterPro" id="IPR012349">
    <property type="entry name" value="Split_barrel_FMN-bd"/>
</dbReference>
<sequence>MYYDSIENKHGLKHDPFKALIAPRPIGWISSVSADGICNLAPY</sequence>
<reference evidence="1" key="1">
    <citation type="submission" date="2018-05" db="EMBL/GenBank/DDBJ databases">
        <authorList>
            <person name="Lanie J.A."/>
            <person name="Ng W.-L."/>
            <person name="Kazmierczak K.M."/>
            <person name="Andrzejewski T.M."/>
            <person name="Davidsen T.M."/>
            <person name="Wayne K.J."/>
            <person name="Tettelin H."/>
            <person name="Glass J.I."/>
            <person name="Rusch D."/>
            <person name="Podicherti R."/>
            <person name="Tsui H.-C.T."/>
            <person name="Winkler M.E."/>
        </authorList>
    </citation>
    <scope>NUCLEOTIDE SEQUENCE</scope>
</reference>
<organism evidence="1">
    <name type="scientific">marine metagenome</name>
    <dbReference type="NCBI Taxonomy" id="408172"/>
    <lineage>
        <taxon>unclassified sequences</taxon>
        <taxon>metagenomes</taxon>
        <taxon>ecological metagenomes</taxon>
    </lineage>
</organism>
<protein>
    <recommendedName>
        <fullName evidence="2">Flavin reductase like domain-containing protein</fullName>
    </recommendedName>
</protein>
<dbReference type="Gene3D" id="2.30.110.10">
    <property type="entry name" value="Electron Transport, Fmn-binding Protein, Chain A"/>
    <property type="match status" value="1"/>
</dbReference>
<accession>A0A382WCD3</accession>
<evidence type="ECO:0008006" key="2">
    <source>
        <dbReference type="Google" id="ProtNLM"/>
    </source>
</evidence>
<dbReference type="SUPFAM" id="SSF50475">
    <property type="entry name" value="FMN-binding split barrel"/>
    <property type="match status" value="1"/>
</dbReference>
<proteinExistence type="predicted"/>
<name>A0A382WCD3_9ZZZZ</name>
<dbReference type="AlphaFoldDB" id="A0A382WCD3"/>
<feature type="non-terminal residue" evidence="1">
    <location>
        <position position="43"/>
    </location>
</feature>
<dbReference type="PANTHER" id="PTHR43812:SF2">
    <property type="entry name" value="FLAVIN REDUCTASE LIKE DOMAIN-CONTAINING PROTEIN"/>
    <property type="match status" value="1"/>
</dbReference>
<dbReference type="EMBL" id="UINC01158311">
    <property type="protein sequence ID" value="SVD55788.1"/>
    <property type="molecule type" value="Genomic_DNA"/>
</dbReference>
<evidence type="ECO:0000313" key="1">
    <source>
        <dbReference type="EMBL" id="SVD55788.1"/>
    </source>
</evidence>
<gene>
    <name evidence="1" type="ORF">METZ01_LOCUS408642</name>
</gene>